<evidence type="ECO:0000313" key="8">
    <source>
        <dbReference type="EMBL" id="MCQ6961967.1"/>
    </source>
</evidence>
<proteinExistence type="inferred from homology"/>
<sequence>MGLKIHRCRNCSRYTFEEKCPSCGSVAVDPSPARYSPKDPYGKYRRLARKEELCRK</sequence>
<dbReference type="NCBIfam" id="NF009623">
    <property type="entry name" value="PRK13130.1"/>
    <property type="match status" value="1"/>
</dbReference>
<dbReference type="InterPro" id="IPR036756">
    <property type="entry name" value="H/ACA_rnp_Nop10_sf"/>
</dbReference>
<name>A0AAE3H7V6_9EURY</name>
<evidence type="ECO:0000256" key="3">
    <source>
        <dbReference type="ARBA" id="ARBA00018821"/>
    </source>
</evidence>
<accession>A0AAE3H7V6</accession>
<keyword evidence="9" id="KW-1185">Reference proteome</keyword>
<keyword evidence="6 7" id="KW-0687">Ribonucleoprotein</keyword>
<keyword evidence="5 7" id="KW-0698">rRNA processing</keyword>
<dbReference type="SUPFAM" id="SSF144210">
    <property type="entry name" value="Nop10-like SnoRNP"/>
    <property type="match status" value="1"/>
</dbReference>
<evidence type="ECO:0000256" key="6">
    <source>
        <dbReference type="ARBA" id="ARBA00023274"/>
    </source>
</evidence>
<evidence type="ECO:0000256" key="7">
    <source>
        <dbReference type="HAMAP-Rule" id="MF_00803"/>
    </source>
</evidence>
<dbReference type="Proteomes" id="UP001206983">
    <property type="component" value="Unassembled WGS sequence"/>
</dbReference>
<dbReference type="GO" id="GO:1990904">
    <property type="term" value="C:ribonucleoprotein complex"/>
    <property type="evidence" value="ECO:0007669"/>
    <property type="project" value="UniProtKB-KW"/>
</dbReference>
<evidence type="ECO:0000256" key="2">
    <source>
        <dbReference type="ARBA" id="ARBA00009462"/>
    </source>
</evidence>
<dbReference type="GO" id="GO:0006364">
    <property type="term" value="P:rRNA processing"/>
    <property type="evidence" value="ECO:0007669"/>
    <property type="project" value="UniProtKB-UniRule"/>
</dbReference>
<dbReference type="AlphaFoldDB" id="A0AAE3H7V6"/>
<comment type="similarity">
    <text evidence="2 7">Belongs to the NOP10 family.</text>
</comment>
<organism evidence="8 9">
    <name type="scientific">Methanolobus chelungpuianus</name>
    <dbReference type="NCBI Taxonomy" id="502115"/>
    <lineage>
        <taxon>Archaea</taxon>
        <taxon>Methanobacteriati</taxon>
        <taxon>Methanobacteriota</taxon>
        <taxon>Stenosarchaea group</taxon>
        <taxon>Methanomicrobia</taxon>
        <taxon>Methanosarcinales</taxon>
        <taxon>Methanosarcinaceae</taxon>
        <taxon>Methanolobus</taxon>
    </lineage>
</organism>
<dbReference type="InterPro" id="IPR007264">
    <property type="entry name" value="H/ACA_rnp_Nop10"/>
</dbReference>
<evidence type="ECO:0000256" key="1">
    <source>
        <dbReference type="ARBA" id="ARBA00002325"/>
    </source>
</evidence>
<comment type="function">
    <text evidence="1 7">Involved in ribosome biogenesis; more specifically in 18S rRNA pseudouridylation and in cleavage of pre-rRNA.</text>
</comment>
<dbReference type="Gene3D" id="2.20.28.40">
    <property type="entry name" value="H/ACA ribonucleoprotein complex, subunit Nop10"/>
    <property type="match status" value="1"/>
</dbReference>
<evidence type="ECO:0000313" key="9">
    <source>
        <dbReference type="Proteomes" id="UP001206983"/>
    </source>
</evidence>
<reference evidence="8 9" key="1">
    <citation type="journal article" date="2011" name="Appl. Environ. Microbiol.">
        <title>Methanogenic archaea isolated from Taiwan's Chelungpu fault.</title>
        <authorList>
            <person name="Wu S.Y."/>
            <person name="Lai M.C."/>
        </authorList>
    </citation>
    <scope>NUCLEOTIDE SEQUENCE [LARGE SCALE GENOMIC DNA]</scope>
    <source>
        <strain evidence="8 9">St545Mb</strain>
    </source>
</reference>
<dbReference type="RefSeq" id="WP_256621710.1">
    <property type="nucleotide sequence ID" value="NZ_JTEO01000002.1"/>
</dbReference>
<evidence type="ECO:0000256" key="4">
    <source>
        <dbReference type="ARBA" id="ARBA00022517"/>
    </source>
</evidence>
<keyword evidence="4 7" id="KW-0690">Ribosome biogenesis</keyword>
<protein>
    <recommendedName>
        <fullName evidence="3 7">Ribosome biogenesis protein Nop10</fullName>
    </recommendedName>
</protein>
<gene>
    <name evidence="7" type="primary">nop10</name>
    <name evidence="8" type="ORF">PV02_01985</name>
</gene>
<dbReference type="GO" id="GO:0030515">
    <property type="term" value="F:snoRNA binding"/>
    <property type="evidence" value="ECO:0007669"/>
    <property type="project" value="InterPro"/>
</dbReference>
<dbReference type="EMBL" id="JTEO01000002">
    <property type="protein sequence ID" value="MCQ6961967.1"/>
    <property type="molecule type" value="Genomic_DNA"/>
</dbReference>
<dbReference type="GO" id="GO:0001522">
    <property type="term" value="P:pseudouridine synthesis"/>
    <property type="evidence" value="ECO:0007669"/>
    <property type="project" value="InterPro"/>
</dbReference>
<dbReference type="HAMAP" id="MF_00803">
    <property type="entry name" value="Nop10"/>
    <property type="match status" value="1"/>
</dbReference>
<dbReference type="Pfam" id="PF04135">
    <property type="entry name" value="Nop10p"/>
    <property type="match status" value="1"/>
</dbReference>
<evidence type="ECO:0000256" key="5">
    <source>
        <dbReference type="ARBA" id="ARBA00022552"/>
    </source>
</evidence>
<dbReference type="InterPro" id="IPR023532">
    <property type="entry name" value="Nop10_arc-typ"/>
</dbReference>
<comment type="caution">
    <text evidence="8">The sequence shown here is derived from an EMBL/GenBank/DDBJ whole genome shotgun (WGS) entry which is preliminary data.</text>
</comment>